<reference evidence="10" key="1">
    <citation type="submission" date="2022-11" db="UniProtKB">
        <authorList>
            <consortium name="EnsemblMetazoa"/>
        </authorList>
    </citation>
    <scope>IDENTIFICATION</scope>
</reference>
<organism evidence="10 11">
    <name type="scientific">Patiria miniata</name>
    <name type="common">Bat star</name>
    <name type="synonym">Asterina miniata</name>
    <dbReference type="NCBI Taxonomy" id="46514"/>
    <lineage>
        <taxon>Eukaryota</taxon>
        <taxon>Metazoa</taxon>
        <taxon>Echinodermata</taxon>
        <taxon>Eleutherozoa</taxon>
        <taxon>Asterozoa</taxon>
        <taxon>Asteroidea</taxon>
        <taxon>Valvatacea</taxon>
        <taxon>Valvatida</taxon>
        <taxon>Asterinidae</taxon>
        <taxon>Patiria</taxon>
    </lineage>
</organism>
<keyword evidence="11" id="KW-1185">Reference proteome</keyword>
<dbReference type="InterPro" id="IPR009057">
    <property type="entry name" value="Homeodomain-like_sf"/>
</dbReference>
<keyword evidence="3 6" id="KW-0238">DNA-binding</keyword>
<comment type="subcellular location">
    <subcellularLocation>
        <location evidence="1 6 7">Nucleus</location>
    </subcellularLocation>
</comment>
<evidence type="ECO:0000256" key="2">
    <source>
        <dbReference type="ARBA" id="ARBA00006317"/>
    </source>
</evidence>
<keyword evidence="4 6" id="KW-0371">Homeobox</keyword>
<dbReference type="SMART" id="SM00389">
    <property type="entry name" value="HOX"/>
    <property type="match status" value="1"/>
</dbReference>
<sequence>MQSRDAINLIYDSGASYGGVVRCVRQVHSTVNWHPRITIQPRREETDISTHEDRSITRAVLQPQRPLTRLIFVEFGCVEFQVQYKVTEASRTGCPSSLALQSREETVHTTSLHQARVQMMQIGMEQGWSPARPTNTDSCAAEYRGYATATAAVNGLYAATNRPRSSCSSLSVSPDQAVAYPYPTSCYTSEATLTHTDDLSPVGGGAWTGPDRQFTHHHQPRPSYHHNGFSKAPFLTAVSAASGATHPHAHQQQYLTSNGFGSSYGFHNSPYPLDMTGGASSCSLLATFTTTPRRTKRRPYSKFQIYELEKEFQANMYLTRDRRTKLSHSLSLSERQIKIWFQNRRMKLKKISEKEKKGTGSESSKKKQTPIVSSPLHHQQQQQQHTGSHAHGAQHGLNGLSHHHHQHPAHSGAITHSNGLDR</sequence>
<dbReference type="PROSITE" id="PS50071">
    <property type="entry name" value="HOMEOBOX_2"/>
    <property type="match status" value="1"/>
</dbReference>
<dbReference type="InterPro" id="IPR017970">
    <property type="entry name" value="Homeobox_CS"/>
</dbReference>
<evidence type="ECO:0000256" key="4">
    <source>
        <dbReference type="ARBA" id="ARBA00023155"/>
    </source>
</evidence>
<dbReference type="Pfam" id="PF00046">
    <property type="entry name" value="Homeodomain"/>
    <property type="match status" value="1"/>
</dbReference>
<dbReference type="RefSeq" id="XP_038077871.1">
    <property type="nucleotide sequence ID" value="XM_038221943.1"/>
</dbReference>
<feature type="domain" description="Homeobox" evidence="9">
    <location>
        <begin position="291"/>
        <end position="351"/>
    </location>
</feature>
<comment type="similarity">
    <text evidence="2">Belongs to the Abd-B homeobox family.</text>
</comment>
<feature type="compositionally biased region" description="Low complexity" evidence="8">
    <location>
        <begin position="377"/>
        <end position="396"/>
    </location>
</feature>
<evidence type="ECO:0000256" key="7">
    <source>
        <dbReference type="RuleBase" id="RU000682"/>
    </source>
</evidence>
<dbReference type="OMA" id="FQANMYL"/>
<evidence type="ECO:0000256" key="6">
    <source>
        <dbReference type="PROSITE-ProRule" id="PRU00108"/>
    </source>
</evidence>
<proteinExistence type="inferred from homology"/>
<dbReference type="OrthoDB" id="6159439at2759"/>
<dbReference type="Gene3D" id="1.10.10.60">
    <property type="entry name" value="Homeodomain-like"/>
    <property type="match status" value="1"/>
</dbReference>
<dbReference type="EnsemblMetazoa" id="XM_038221943.1">
    <property type="protein sequence ID" value="XP_038077871.1"/>
    <property type="gene ID" value="LOC119745549"/>
</dbReference>
<dbReference type="PANTHER" id="PTHR45874">
    <property type="entry name" value="HOMEOBOX PROTEIN ABDOMINAL-B"/>
    <property type="match status" value="1"/>
</dbReference>
<dbReference type="CDD" id="cd00086">
    <property type="entry name" value="homeodomain"/>
    <property type="match status" value="1"/>
</dbReference>
<dbReference type="Proteomes" id="UP000887568">
    <property type="component" value="Unplaced"/>
</dbReference>
<dbReference type="AlphaFoldDB" id="A0A914BQC5"/>
<evidence type="ECO:0000313" key="11">
    <source>
        <dbReference type="Proteomes" id="UP000887568"/>
    </source>
</evidence>
<keyword evidence="5 6" id="KW-0539">Nucleus</keyword>
<dbReference type="GO" id="GO:0000981">
    <property type="term" value="F:DNA-binding transcription factor activity, RNA polymerase II-specific"/>
    <property type="evidence" value="ECO:0007669"/>
    <property type="project" value="InterPro"/>
</dbReference>
<dbReference type="PANTHER" id="PTHR45874:SF8">
    <property type="entry name" value="PROTEIN CBG23031"/>
    <property type="match status" value="1"/>
</dbReference>
<accession>A0A914BQC5</accession>
<evidence type="ECO:0000256" key="8">
    <source>
        <dbReference type="SAM" id="MobiDB-lite"/>
    </source>
</evidence>
<evidence type="ECO:0000256" key="1">
    <source>
        <dbReference type="ARBA" id="ARBA00004123"/>
    </source>
</evidence>
<dbReference type="InterPro" id="IPR020479">
    <property type="entry name" value="HD_metazoa"/>
</dbReference>
<evidence type="ECO:0000259" key="9">
    <source>
        <dbReference type="PROSITE" id="PS50071"/>
    </source>
</evidence>
<dbReference type="InterPro" id="IPR001356">
    <property type="entry name" value="HD"/>
</dbReference>
<dbReference type="GO" id="GO:0005634">
    <property type="term" value="C:nucleus"/>
    <property type="evidence" value="ECO:0007669"/>
    <property type="project" value="UniProtKB-SubCell"/>
</dbReference>
<feature type="DNA-binding region" description="Homeobox" evidence="6">
    <location>
        <begin position="293"/>
        <end position="352"/>
    </location>
</feature>
<evidence type="ECO:0000256" key="3">
    <source>
        <dbReference type="ARBA" id="ARBA00023125"/>
    </source>
</evidence>
<dbReference type="SUPFAM" id="SSF46689">
    <property type="entry name" value="Homeodomain-like"/>
    <property type="match status" value="1"/>
</dbReference>
<dbReference type="InterPro" id="IPR046333">
    <property type="entry name" value="HXA10/ABDB-like"/>
</dbReference>
<dbReference type="PROSITE" id="PS00027">
    <property type="entry name" value="HOMEOBOX_1"/>
    <property type="match status" value="1"/>
</dbReference>
<protein>
    <recommendedName>
        <fullName evidence="9">Homeobox domain-containing protein</fullName>
    </recommendedName>
</protein>
<evidence type="ECO:0000256" key="5">
    <source>
        <dbReference type="ARBA" id="ARBA00023242"/>
    </source>
</evidence>
<name>A0A914BQC5_PATMI</name>
<evidence type="ECO:0000313" key="10">
    <source>
        <dbReference type="EnsemblMetazoa" id="XP_038077871.1"/>
    </source>
</evidence>
<dbReference type="GeneID" id="119745549"/>
<feature type="compositionally biased region" description="Basic and acidic residues" evidence="8">
    <location>
        <begin position="350"/>
        <end position="365"/>
    </location>
</feature>
<dbReference type="GO" id="GO:0003677">
    <property type="term" value="F:DNA binding"/>
    <property type="evidence" value="ECO:0007669"/>
    <property type="project" value="UniProtKB-UniRule"/>
</dbReference>
<dbReference type="PRINTS" id="PR00024">
    <property type="entry name" value="HOMEOBOX"/>
</dbReference>
<feature type="region of interest" description="Disordered" evidence="8">
    <location>
        <begin position="350"/>
        <end position="422"/>
    </location>
</feature>